<dbReference type="EMBL" id="SIHI01000001">
    <property type="protein sequence ID" value="TWT58099.1"/>
    <property type="molecule type" value="Genomic_DNA"/>
</dbReference>
<dbReference type="Proteomes" id="UP000317243">
    <property type="component" value="Unassembled WGS sequence"/>
</dbReference>
<feature type="region of interest" description="Disordered" evidence="1">
    <location>
        <begin position="1"/>
        <end position="20"/>
    </location>
</feature>
<organism evidence="2 3">
    <name type="scientific">Thalassoglobus neptunius</name>
    <dbReference type="NCBI Taxonomy" id="1938619"/>
    <lineage>
        <taxon>Bacteria</taxon>
        <taxon>Pseudomonadati</taxon>
        <taxon>Planctomycetota</taxon>
        <taxon>Planctomycetia</taxon>
        <taxon>Planctomycetales</taxon>
        <taxon>Planctomycetaceae</taxon>
        <taxon>Thalassoglobus</taxon>
    </lineage>
</organism>
<evidence type="ECO:0000256" key="1">
    <source>
        <dbReference type="SAM" id="MobiDB-lite"/>
    </source>
</evidence>
<dbReference type="RefSeq" id="WP_197440938.1">
    <property type="nucleotide sequence ID" value="NZ_SIHI01000001.1"/>
</dbReference>
<proteinExistence type="predicted"/>
<evidence type="ECO:0000313" key="3">
    <source>
        <dbReference type="Proteomes" id="UP000317243"/>
    </source>
</evidence>
<comment type="caution">
    <text evidence="2">The sequence shown here is derived from an EMBL/GenBank/DDBJ whole genome shotgun (WGS) entry which is preliminary data.</text>
</comment>
<gene>
    <name evidence="2" type="ORF">KOR42_14700</name>
</gene>
<sequence>MSETTLKSGMGTHDKFGNSRFISDDDAVERGKAVASDYAHRSDGVHLLTRE</sequence>
<reference evidence="2 3" key="1">
    <citation type="submission" date="2019-02" db="EMBL/GenBank/DDBJ databases">
        <title>Deep-cultivation of Planctomycetes and their phenomic and genomic characterization uncovers novel biology.</title>
        <authorList>
            <person name="Wiegand S."/>
            <person name="Jogler M."/>
            <person name="Boedeker C."/>
            <person name="Pinto D."/>
            <person name="Vollmers J."/>
            <person name="Rivas-Marin E."/>
            <person name="Kohn T."/>
            <person name="Peeters S.H."/>
            <person name="Heuer A."/>
            <person name="Rast P."/>
            <person name="Oberbeckmann S."/>
            <person name="Bunk B."/>
            <person name="Jeske O."/>
            <person name="Meyerdierks A."/>
            <person name="Storesund J.E."/>
            <person name="Kallscheuer N."/>
            <person name="Luecker S."/>
            <person name="Lage O.M."/>
            <person name="Pohl T."/>
            <person name="Merkel B.J."/>
            <person name="Hornburger P."/>
            <person name="Mueller R.-W."/>
            <person name="Bruemmer F."/>
            <person name="Labrenz M."/>
            <person name="Spormann A.M."/>
            <person name="Op Den Camp H."/>
            <person name="Overmann J."/>
            <person name="Amann R."/>
            <person name="Jetten M.S.M."/>
            <person name="Mascher T."/>
            <person name="Medema M.H."/>
            <person name="Devos D.P."/>
            <person name="Kaster A.-K."/>
            <person name="Ovreas L."/>
            <person name="Rohde M."/>
            <person name="Galperin M.Y."/>
            <person name="Jogler C."/>
        </authorList>
    </citation>
    <scope>NUCLEOTIDE SEQUENCE [LARGE SCALE GENOMIC DNA]</scope>
    <source>
        <strain evidence="2 3">KOR42</strain>
    </source>
</reference>
<accession>A0A5C5X634</accession>
<name>A0A5C5X634_9PLAN</name>
<keyword evidence="3" id="KW-1185">Reference proteome</keyword>
<protein>
    <submittedName>
        <fullName evidence="2">Uncharacterized protein</fullName>
    </submittedName>
</protein>
<evidence type="ECO:0000313" key="2">
    <source>
        <dbReference type="EMBL" id="TWT58099.1"/>
    </source>
</evidence>
<dbReference type="AlphaFoldDB" id="A0A5C5X634"/>